<dbReference type="Gene3D" id="2.30.29.30">
    <property type="entry name" value="Pleckstrin-homology domain (PH domain)/Phosphotyrosine-binding domain (PTB)"/>
    <property type="match status" value="1"/>
</dbReference>
<dbReference type="PANTHER" id="PTHR14098:SF14">
    <property type="entry name" value="SH2 DOMAIN-CONTAINING PROTEIN"/>
    <property type="match status" value="1"/>
</dbReference>
<dbReference type="EMBL" id="NJHN03000099">
    <property type="protein sequence ID" value="KAH9415106.1"/>
    <property type="molecule type" value="Genomic_DNA"/>
</dbReference>
<dbReference type="InterPro" id="IPR000980">
    <property type="entry name" value="SH2"/>
</dbReference>
<dbReference type="PROSITE" id="PS51064">
    <property type="entry name" value="IRS_PTB"/>
    <property type="match status" value="1"/>
</dbReference>
<dbReference type="SMART" id="SM00310">
    <property type="entry name" value="PTBI"/>
    <property type="match status" value="1"/>
</dbReference>
<dbReference type="SUPFAM" id="SSF50729">
    <property type="entry name" value="PH domain-like"/>
    <property type="match status" value="1"/>
</dbReference>
<evidence type="ECO:0000256" key="1">
    <source>
        <dbReference type="ARBA" id="ARBA00022999"/>
    </source>
</evidence>
<evidence type="ECO:0000256" key="2">
    <source>
        <dbReference type="PROSITE-ProRule" id="PRU00191"/>
    </source>
</evidence>
<dbReference type="InterPro" id="IPR051751">
    <property type="entry name" value="Immunoreceptor_sig_adapters"/>
</dbReference>
<dbReference type="InterPro" id="IPR011993">
    <property type="entry name" value="PH-like_dom_sf"/>
</dbReference>
<dbReference type="Pfam" id="PF00017">
    <property type="entry name" value="SH2"/>
    <property type="match status" value="1"/>
</dbReference>
<keyword evidence="7" id="KW-1185">Reference proteome</keyword>
<evidence type="ECO:0000313" key="7">
    <source>
        <dbReference type="Proteomes" id="UP000887458"/>
    </source>
</evidence>
<dbReference type="Gene3D" id="3.30.505.10">
    <property type="entry name" value="SH2 domain"/>
    <property type="match status" value="1"/>
</dbReference>
<dbReference type="SUPFAM" id="SSF55550">
    <property type="entry name" value="SH2 domain"/>
    <property type="match status" value="1"/>
</dbReference>
<dbReference type="SMART" id="SM00252">
    <property type="entry name" value="SH2"/>
    <property type="match status" value="1"/>
</dbReference>
<feature type="domain" description="SH2" evidence="4">
    <location>
        <begin position="245"/>
        <end position="345"/>
    </location>
</feature>
<protein>
    <recommendedName>
        <fullName evidence="8">SH2 domain-containing protein</fullName>
    </recommendedName>
</protein>
<evidence type="ECO:0000259" key="4">
    <source>
        <dbReference type="PROSITE" id="PS50001"/>
    </source>
</evidence>
<comment type="caution">
    <text evidence="6">The sequence shown here is derived from an EMBL/GenBank/DDBJ whole genome shotgun (WGS) entry which is preliminary data.</text>
</comment>
<feature type="region of interest" description="Disordered" evidence="3">
    <location>
        <begin position="97"/>
        <end position="146"/>
    </location>
</feature>
<dbReference type="InterPro" id="IPR002404">
    <property type="entry name" value="IRS_PTB"/>
</dbReference>
<proteinExistence type="predicted"/>
<dbReference type="Pfam" id="PF02174">
    <property type="entry name" value="IRS"/>
    <property type="match status" value="1"/>
</dbReference>
<feature type="compositionally biased region" description="Acidic residues" evidence="3">
    <location>
        <begin position="97"/>
        <end position="115"/>
    </location>
</feature>
<organism evidence="6 7">
    <name type="scientific">Dermatophagoides pteronyssinus</name>
    <name type="common">European house dust mite</name>
    <dbReference type="NCBI Taxonomy" id="6956"/>
    <lineage>
        <taxon>Eukaryota</taxon>
        <taxon>Metazoa</taxon>
        <taxon>Ecdysozoa</taxon>
        <taxon>Arthropoda</taxon>
        <taxon>Chelicerata</taxon>
        <taxon>Arachnida</taxon>
        <taxon>Acari</taxon>
        <taxon>Acariformes</taxon>
        <taxon>Sarcoptiformes</taxon>
        <taxon>Astigmata</taxon>
        <taxon>Psoroptidia</taxon>
        <taxon>Analgoidea</taxon>
        <taxon>Pyroglyphidae</taxon>
        <taxon>Dermatophagoidinae</taxon>
        <taxon>Dermatophagoides</taxon>
    </lineage>
</organism>
<accession>A0ABQ8IY31</accession>
<dbReference type="InterPro" id="IPR036860">
    <property type="entry name" value="SH2_dom_sf"/>
</dbReference>
<dbReference type="PROSITE" id="PS50001">
    <property type="entry name" value="SH2"/>
    <property type="match status" value="1"/>
</dbReference>
<sequence>MMMNRTLANSFHEQLDSIKSTSLPQMKHFIQKRIAKCKIPTINRMMKRSLIIGYSSKNNVAKHNESDYEFGWGSDFDDDDDDDDDQDFVVDDDIVMDGDDDEELSDPNQDDDLQFNDENGKEKIQNTSLRQTRRPISDPPPPPLPKCPPPDLIEEETIPSNSATNSYETLSITTTIMDNCLPRIDNNDYLIPNISSSSLKSFDKIKSNYRSSPNILSVTDRPLPPIPKYEYNLMNDDDEMFKNYQWFQDIERDDAENLLIRHYNIDGAFLVRKSKRAGICMPYTLTLYFNHRIFHLNIRIRSDQQYALGTEKLREKTFQTIADLIEHHYQEPIYLTSRGMIAEKEMIMTAYNNNDNNDEFTTYEYHVQVIETDASIRCGLKPFTIYQLIIETNRLQLMKNDHNNHTILFEWPYKYVRRYGYTSNSISFEAGSKCQTGEGLFIFRNKKSKILYNQITNNIDKIKRQQKSLLIVDEDVIVVDDDDRRKSNLIEQKHEQIPHLIINDCPYAQFRIYEHC</sequence>
<evidence type="ECO:0008006" key="8">
    <source>
        <dbReference type="Google" id="ProtNLM"/>
    </source>
</evidence>
<feature type="domain" description="IRS-type PTB" evidence="5">
    <location>
        <begin position="361"/>
        <end position="469"/>
    </location>
</feature>
<reference evidence="6 7" key="2">
    <citation type="journal article" date="2022" name="Mol. Biol. Evol.">
        <title>Comparative Genomics Reveals Insights into the Divergent Evolution of Astigmatic Mites and Household Pest Adaptations.</title>
        <authorList>
            <person name="Xiong Q."/>
            <person name="Wan A.T."/>
            <person name="Liu X."/>
            <person name="Fung C.S."/>
            <person name="Xiao X."/>
            <person name="Malainual N."/>
            <person name="Hou J."/>
            <person name="Wang L."/>
            <person name="Wang M."/>
            <person name="Yang K.Y."/>
            <person name="Cui Y."/>
            <person name="Leung E.L."/>
            <person name="Nong W."/>
            <person name="Shin S.K."/>
            <person name="Au S.W."/>
            <person name="Jeong K.Y."/>
            <person name="Chew F.T."/>
            <person name="Hui J.H."/>
            <person name="Leung T.F."/>
            <person name="Tungtrongchitr A."/>
            <person name="Zhong N."/>
            <person name="Liu Z."/>
            <person name="Tsui S.K."/>
        </authorList>
    </citation>
    <scope>NUCLEOTIDE SEQUENCE [LARGE SCALE GENOMIC DNA]</scope>
    <source>
        <strain evidence="6">Derp</strain>
    </source>
</reference>
<feature type="compositionally biased region" description="Pro residues" evidence="3">
    <location>
        <begin position="137"/>
        <end position="146"/>
    </location>
</feature>
<dbReference type="PANTHER" id="PTHR14098">
    <property type="entry name" value="SH2 DOMAIN CONTAINING PROTEIN"/>
    <property type="match status" value="1"/>
</dbReference>
<keyword evidence="1 2" id="KW-0727">SH2 domain</keyword>
<dbReference type="SMART" id="SM01244">
    <property type="entry name" value="IRS"/>
    <property type="match status" value="1"/>
</dbReference>
<evidence type="ECO:0000313" key="6">
    <source>
        <dbReference type="EMBL" id="KAH9415106.1"/>
    </source>
</evidence>
<name>A0ABQ8IY31_DERPT</name>
<gene>
    <name evidence="6" type="ORF">DERP_006194</name>
</gene>
<evidence type="ECO:0000259" key="5">
    <source>
        <dbReference type="PROSITE" id="PS51064"/>
    </source>
</evidence>
<dbReference type="Proteomes" id="UP000887458">
    <property type="component" value="Unassembled WGS sequence"/>
</dbReference>
<evidence type="ECO:0000256" key="3">
    <source>
        <dbReference type="SAM" id="MobiDB-lite"/>
    </source>
</evidence>
<reference evidence="6 7" key="1">
    <citation type="journal article" date="2018" name="J. Allergy Clin. Immunol.">
        <title>High-quality assembly of Dermatophagoides pteronyssinus genome and transcriptome reveals a wide range of novel allergens.</title>
        <authorList>
            <person name="Liu X.Y."/>
            <person name="Yang K.Y."/>
            <person name="Wang M.Q."/>
            <person name="Kwok J.S."/>
            <person name="Zeng X."/>
            <person name="Yang Z."/>
            <person name="Xiao X.J."/>
            <person name="Lau C.P."/>
            <person name="Li Y."/>
            <person name="Huang Z.M."/>
            <person name="Ba J.G."/>
            <person name="Yim A.K."/>
            <person name="Ouyang C.Y."/>
            <person name="Ngai S.M."/>
            <person name="Chan T.F."/>
            <person name="Leung E.L."/>
            <person name="Liu L."/>
            <person name="Liu Z.G."/>
            <person name="Tsui S.K."/>
        </authorList>
    </citation>
    <scope>NUCLEOTIDE SEQUENCE [LARGE SCALE GENOMIC DNA]</scope>
    <source>
        <strain evidence="6">Derp</strain>
    </source>
</reference>